<evidence type="ECO:0000313" key="4">
    <source>
        <dbReference type="Proteomes" id="UP001054857"/>
    </source>
</evidence>
<accession>A0AAD3DP51</accession>
<feature type="compositionally biased region" description="Low complexity" evidence="1">
    <location>
        <begin position="213"/>
        <end position="240"/>
    </location>
</feature>
<sequence>MFGVARVVRPAVAVAAGAAAASATQGPAHARAPPAQGAVRQAPHPPAYNKLVDRDTEGWVLAELKDEVVLFQPFDSHEVDDAANTVMELWTGRPATYSQPIITEPGEDEDSSSASSGRSTSSGGSDGRLADAVIEAAACASAEAVLRGERREREELEALMTITTRMLRRPGLQREVVMAMIEDAEVAQLMMRQCGDLDRYLLAAGIPNPQLLPAPSDDTSTTSSSEPAAPAAASAAPSAAPGGGPTLVSRVAGAVASALERAGDALSSLGAWLRRRAEELIAGLQQQGAEEEVEGASSSGGRGGGAGGKRRTDQVLGGVMVLAVAVVCVAVIKKPLVLRALARRG</sequence>
<evidence type="ECO:0000256" key="2">
    <source>
        <dbReference type="SAM" id="Phobius"/>
    </source>
</evidence>
<feature type="region of interest" description="Disordered" evidence="1">
    <location>
        <begin position="285"/>
        <end position="310"/>
    </location>
</feature>
<feature type="region of interest" description="Disordered" evidence="1">
    <location>
        <begin position="97"/>
        <end position="127"/>
    </location>
</feature>
<reference evidence="3 4" key="1">
    <citation type="journal article" date="2021" name="Sci. Rep.">
        <title>Genome sequencing of the multicellular alga Astrephomene provides insights into convergent evolution of germ-soma differentiation.</title>
        <authorList>
            <person name="Yamashita S."/>
            <person name="Yamamoto K."/>
            <person name="Matsuzaki R."/>
            <person name="Suzuki S."/>
            <person name="Yamaguchi H."/>
            <person name="Hirooka S."/>
            <person name="Minakuchi Y."/>
            <person name="Miyagishima S."/>
            <person name="Kawachi M."/>
            <person name="Toyoda A."/>
            <person name="Nozaki H."/>
        </authorList>
    </citation>
    <scope>NUCLEOTIDE SEQUENCE [LARGE SCALE GENOMIC DNA]</scope>
    <source>
        <strain evidence="3 4">NIES-4017</strain>
    </source>
</reference>
<evidence type="ECO:0000256" key="1">
    <source>
        <dbReference type="SAM" id="MobiDB-lite"/>
    </source>
</evidence>
<feature type="transmembrane region" description="Helical" evidence="2">
    <location>
        <begin position="315"/>
        <end position="332"/>
    </location>
</feature>
<dbReference type="AlphaFoldDB" id="A0AAD3DP51"/>
<organism evidence="3 4">
    <name type="scientific">Astrephomene gubernaculifera</name>
    <dbReference type="NCBI Taxonomy" id="47775"/>
    <lineage>
        <taxon>Eukaryota</taxon>
        <taxon>Viridiplantae</taxon>
        <taxon>Chlorophyta</taxon>
        <taxon>core chlorophytes</taxon>
        <taxon>Chlorophyceae</taxon>
        <taxon>CS clade</taxon>
        <taxon>Chlamydomonadales</taxon>
        <taxon>Astrephomenaceae</taxon>
        <taxon>Astrephomene</taxon>
    </lineage>
</organism>
<feature type="region of interest" description="Disordered" evidence="1">
    <location>
        <begin position="211"/>
        <end position="243"/>
    </location>
</feature>
<proteinExistence type="predicted"/>
<keyword evidence="2" id="KW-1133">Transmembrane helix</keyword>
<gene>
    <name evidence="3" type="ORF">Agub_g6636</name>
</gene>
<keyword evidence="2" id="KW-0812">Transmembrane</keyword>
<feature type="compositionally biased region" description="Low complexity" evidence="1">
    <location>
        <begin position="112"/>
        <end position="123"/>
    </location>
</feature>
<evidence type="ECO:0000313" key="3">
    <source>
        <dbReference type="EMBL" id="GFR45238.1"/>
    </source>
</evidence>
<keyword evidence="2" id="KW-0472">Membrane</keyword>
<dbReference type="Proteomes" id="UP001054857">
    <property type="component" value="Unassembled WGS sequence"/>
</dbReference>
<protein>
    <submittedName>
        <fullName evidence="3">Uncharacterized protein</fullName>
    </submittedName>
</protein>
<comment type="caution">
    <text evidence="3">The sequence shown here is derived from an EMBL/GenBank/DDBJ whole genome shotgun (WGS) entry which is preliminary data.</text>
</comment>
<feature type="region of interest" description="Disordered" evidence="1">
    <location>
        <begin position="23"/>
        <end position="50"/>
    </location>
</feature>
<name>A0AAD3DP51_9CHLO</name>
<dbReference type="EMBL" id="BMAR01000009">
    <property type="protein sequence ID" value="GFR45238.1"/>
    <property type="molecule type" value="Genomic_DNA"/>
</dbReference>
<keyword evidence="4" id="KW-1185">Reference proteome</keyword>
<feature type="compositionally biased region" description="Gly residues" evidence="1">
    <location>
        <begin position="298"/>
        <end position="307"/>
    </location>
</feature>